<gene>
    <name evidence="1" type="ORF">SAMN05444401_3912</name>
</gene>
<name>A0A1M6MA46_9CLOT</name>
<reference evidence="1 2" key="1">
    <citation type="submission" date="2016-11" db="EMBL/GenBank/DDBJ databases">
        <authorList>
            <person name="Jaros S."/>
            <person name="Januszkiewicz K."/>
            <person name="Wedrychowicz H."/>
        </authorList>
    </citation>
    <scope>NUCLEOTIDE SEQUENCE [LARGE SCALE GENOMIC DNA]</scope>
    <source>
        <strain evidence="1 2">DSM 21864</strain>
    </source>
</reference>
<organism evidence="1 2">
    <name type="scientific">Clostridium amylolyticum</name>
    <dbReference type="NCBI Taxonomy" id="1121298"/>
    <lineage>
        <taxon>Bacteria</taxon>
        <taxon>Bacillati</taxon>
        <taxon>Bacillota</taxon>
        <taxon>Clostridia</taxon>
        <taxon>Eubacteriales</taxon>
        <taxon>Clostridiaceae</taxon>
        <taxon>Clostridium</taxon>
    </lineage>
</organism>
<dbReference type="EMBL" id="FQZO01000008">
    <property type="protein sequence ID" value="SHJ80365.1"/>
    <property type="molecule type" value="Genomic_DNA"/>
</dbReference>
<keyword evidence="2" id="KW-1185">Reference proteome</keyword>
<sequence length="42" mass="5095">MINNKTKFRKILSQSEKLKTMKQNKTFKSLKGILNYMRMPLY</sequence>
<proteinExistence type="predicted"/>
<dbReference type="AlphaFoldDB" id="A0A1M6MA46"/>
<dbReference type="Proteomes" id="UP000184080">
    <property type="component" value="Unassembled WGS sequence"/>
</dbReference>
<accession>A0A1M6MA46</accession>
<evidence type="ECO:0000313" key="1">
    <source>
        <dbReference type="EMBL" id="SHJ80365.1"/>
    </source>
</evidence>
<evidence type="ECO:0000313" key="2">
    <source>
        <dbReference type="Proteomes" id="UP000184080"/>
    </source>
</evidence>
<protein>
    <submittedName>
        <fullName evidence="1">Uncharacterized protein</fullName>
    </submittedName>
</protein>